<name>A0A6H1ZQX6_9ZZZZ</name>
<accession>A0A6H1ZQX6</accession>
<gene>
    <name evidence="1" type="ORF">TM448A01716_0004</name>
</gene>
<sequence>MKDDKGIPINLSKLEVDPYTSDGIFPADKKPQVSHIVSICTASGQEIVGMVIGELEKPFVTVKNAALILRPPGKIMAQSSIKHDNFMSREVIVNTAGAYIVPLHPDSMLFKLWQQTQSDILTPQRKPVQIIKGGGGRLN</sequence>
<dbReference type="EMBL" id="MT144189">
    <property type="protein sequence ID" value="QJA50333.1"/>
    <property type="molecule type" value="Genomic_DNA"/>
</dbReference>
<dbReference type="AlphaFoldDB" id="A0A6H1ZQX6"/>
<protein>
    <submittedName>
        <fullName evidence="1">Uncharacterized protein</fullName>
    </submittedName>
</protein>
<reference evidence="1" key="1">
    <citation type="submission" date="2020-03" db="EMBL/GenBank/DDBJ databases">
        <title>The deep terrestrial virosphere.</title>
        <authorList>
            <person name="Holmfeldt K."/>
            <person name="Nilsson E."/>
            <person name="Simone D."/>
            <person name="Lopez-Fernandez M."/>
            <person name="Wu X."/>
            <person name="de Brujin I."/>
            <person name="Lundin D."/>
            <person name="Andersson A."/>
            <person name="Bertilsson S."/>
            <person name="Dopson M."/>
        </authorList>
    </citation>
    <scope>NUCLEOTIDE SEQUENCE</scope>
    <source>
        <strain evidence="1">TM448A01716</strain>
    </source>
</reference>
<evidence type="ECO:0000313" key="1">
    <source>
        <dbReference type="EMBL" id="QJA50333.1"/>
    </source>
</evidence>
<proteinExistence type="predicted"/>
<organism evidence="1">
    <name type="scientific">viral metagenome</name>
    <dbReference type="NCBI Taxonomy" id="1070528"/>
    <lineage>
        <taxon>unclassified sequences</taxon>
        <taxon>metagenomes</taxon>
        <taxon>organismal metagenomes</taxon>
    </lineage>
</organism>